<accession>A0A9W9K0Y7</accession>
<protein>
    <submittedName>
        <fullName evidence="2">Auxin efflux carrier</fullName>
    </submittedName>
</protein>
<dbReference type="GO" id="GO:0005783">
    <property type="term" value="C:endoplasmic reticulum"/>
    <property type="evidence" value="ECO:0007669"/>
    <property type="project" value="TreeGrafter"/>
</dbReference>
<feature type="transmembrane region" description="Helical" evidence="1">
    <location>
        <begin position="327"/>
        <end position="348"/>
    </location>
</feature>
<dbReference type="OrthoDB" id="191139at2759"/>
<dbReference type="PANTHER" id="PTHR31794:SF4">
    <property type="entry name" value="AUXIN EFFLUX TRANSPORTER FAMILY PROTEIN (EUROFUNG)"/>
    <property type="match status" value="1"/>
</dbReference>
<keyword evidence="1" id="KW-0812">Transmembrane</keyword>
<keyword evidence="1" id="KW-0472">Membrane</keyword>
<dbReference type="Proteomes" id="UP001149074">
    <property type="component" value="Unassembled WGS sequence"/>
</dbReference>
<keyword evidence="3" id="KW-1185">Reference proteome</keyword>
<reference evidence="2" key="2">
    <citation type="journal article" date="2023" name="IMA Fungus">
        <title>Comparative genomic study of the Penicillium genus elucidates a diverse pangenome and 15 lateral gene transfer events.</title>
        <authorList>
            <person name="Petersen C."/>
            <person name="Sorensen T."/>
            <person name="Nielsen M.R."/>
            <person name="Sondergaard T.E."/>
            <person name="Sorensen J.L."/>
            <person name="Fitzpatrick D.A."/>
            <person name="Frisvad J.C."/>
            <person name="Nielsen K.L."/>
        </authorList>
    </citation>
    <scope>NUCLEOTIDE SEQUENCE</scope>
    <source>
        <strain evidence="2">IBT 30761</strain>
    </source>
</reference>
<dbReference type="EMBL" id="JAPQKI010000009">
    <property type="protein sequence ID" value="KAJ5089053.1"/>
    <property type="molecule type" value="Genomic_DNA"/>
</dbReference>
<evidence type="ECO:0000313" key="3">
    <source>
        <dbReference type="Proteomes" id="UP001149074"/>
    </source>
</evidence>
<evidence type="ECO:0000313" key="2">
    <source>
        <dbReference type="EMBL" id="KAJ5089053.1"/>
    </source>
</evidence>
<organism evidence="2 3">
    <name type="scientific">Penicillium argentinense</name>
    <dbReference type="NCBI Taxonomy" id="1131581"/>
    <lineage>
        <taxon>Eukaryota</taxon>
        <taxon>Fungi</taxon>
        <taxon>Dikarya</taxon>
        <taxon>Ascomycota</taxon>
        <taxon>Pezizomycotina</taxon>
        <taxon>Eurotiomycetes</taxon>
        <taxon>Eurotiomycetidae</taxon>
        <taxon>Eurotiales</taxon>
        <taxon>Aspergillaceae</taxon>
        <taxon>Penicillium</taxon>
    </lineage>
</organism>
<dbReference type="RefSeq" id="XP_056471035.1">
    <property type="nucleotide sequence ID" value="XM_056620229.1"/>
</dbReference>
<sequence>MIDQGLIAPFLGALQACVSVLLTMCYGVTGRRLRLIHDSTINGMAVLGDKLFLLALIVVILRKHLDMGTALNYIPVLRQPLRVWAGIYTFISIGIGHLVSRMFQLPQLVTPACAFNNTTSLPLLLLQSLDSVGILQVILRKGEDAMEEIERAQSYFLVCAVVSKTIAYTSARRRRTAHREHLAAAPAGPEGAQQVVSNRMQCWSHWLGSLFPHRMKQELMAAFGDPFADLAVGCTLLGALLGLVRALHRAFFARDEDGGIFHAWPNDQRTKHGAPLHDVADLHGWVKTGLRVITTIFLVRLMVWPALSISLVYGLAWWTALLGDDPMLWFSMMLMPVGPPALVISGLAELAQESESEKMAIAKTLAAPLRLLDWAKLLIGPDHVCPDAVRVLYDHGAFKGVGGGLAGPPDGAMTSTLHDRDRRHSIFNQFHRTTDTSWQKGRLDVTHH</sequence>
<dbReference type="GeneID" id="81359208"/>
<gene>
    <name evidence="2" type="ORF">N7532_007737</name>
</gene>
<proteinExistence type="predicted"/>
<dbReference type="AlphaFoldDB" id="A0A9W9K0Y7"/>
<feature type="transmembrane region" description="Helical" evidence="1">
    <location>
        <begin position="81"/>
        <end position="99"/>
    </location>
</feature>
<feature type="transmembrane region" description="Helical" evidence="1">
    <location>
        <begin position="41"/>
        <end position="61"/>
    </location>
</feature>
<evidence type="ECO:0000256" key="1">
    <source>
        <dbReference type="SAM" id="Phobius"/>
    </source>
</evidence>
<dbReference type="PANTHER" id="PTHR31794">
    <property type="entry name" value="AUXIN EFFLUX TRANSPORTER FAMILY PROTEIN (EUROFUNG)"/>
    <property type="match status" value="1"/>
</dbReference>
<feature type="transmembrane region" description="Helical" evidence="1">
    <location>
        <begin position="297"/>
        <end position="321"/>
    </location>
</feature>
<reference evidence="2" key="1">
    <citation type="submission" date="2022-11" db="EMBL/GenBank/DDBJ databases">
        <authorList>
            <person name="Petersen C."/>
        </authorList>
    </citation>
    <scope>NUCLEOTIDE SEQUENCE</scope>
    <source>
        <strain evidence="2">IBT 30761</strain>
    </source>
</reference>
<name>A0A9W9K0Y7_9EURO</name>
<keyword evidence="1" id="KW-1133">Transmembrane helix</keyword>
<feature type="transmembrane region" description="Helical" evidence="1">
    <location>
        <begin position="6"/>
        <end position="29"/>
    </location>
</feature>
<comment type="caution">
    <text evidence="2">The sequence shown here is derived from an EMBL/GenBank/DDBJ whole genome shotgun (WGS) entry which is preliminary data.</text>
</comment>